<reference evidence="4" key="1">
    <citation type="submission" date="2025-08" db="UniProtKB">
        <authorList>
            <consortium name="RefSeq"/>
        </authorList>
    </citation>
    <scope>IDENTIFICATION</scope>
    <source>
        <tissue evidence="4">Whole sample</tissue>
    </source>
</reference>
<feature type="domain" description="PML C-terminal" evidence="2">
    <location>
        <begin position="160"/>
        <end position="224"/>
    </location>
</feature>
<organism evidence="3 4">
    <name type="scientific">Crassostrea virginica</name>
    <name type="common">Eastern oyster</name>
    <dbReference type="NCBI Taxonomy" id="6565"/>
    <lineage>
        <taxon>Eukaryota</taxon>
        <taxon>Metazoa</taxon>
        <taxon>Spiralia</taxon>
        <taxon>Lophotrochozoa</taxon>
        <taxon>Mollusca</taxon>
        <taxon>Bivalvia</taxon>
        <taxon>Autobranchia</taxon>
        <taxon>Pteriomorphia</taxon>
        <taxon>Ostreida</taxon>
        <taxon>Ostreoidea</taxon>
        <taxon>Ostreidae</taxon>
        <taxon>Crassostrea</taxon>
    </lineage>
</organism>
<dbReference type="OrthoDB" id="7698403at2759"/>
<name>A0A8B8DI32_CRAVI</name>
<dbReference type="KEGG" id="cvn:111126904"/>
<accession>A0A8B8DI32</accession>
<gene>
    <name evidence="4" type="primary">LOC111126904</name>
</gene>
<dbReference type="GeneID" id="111126904"/>
<dbReference type="RefSeq" id="XP_022327543.1">
    <property type="nucleotide sequence ID" value="XM_022471835.1"/>
</dbReference>
<evidence type="ECO:0000313" key="4">
    <source>
        <dbReference type="RefSeq" id="XP_022327543.1"/>
    </source>
</evidence>
<feature type="compositionally biased region" description="Acidic residues" evidence="1">
    <location>
        <begin position="54"/>
        <end position="65"/>
    </location>
</feature>
<dbReference type="Pfam" id="PF25244">
    <property type="entry name" value="PML_C"/>
    <property type="match status" value="1"/>
</dbReference>
<evidence type="ECO:0000256" key="1">
    <source>
        <dbReference type="SAM" id="MobiDB-lite"/>
    </source>
</evidence>
<dbReference type="AlphaFoldDB" id="A0A8B8DI32"/>
<evidence type="ECO:0000259" key="2">
    <source>
        <dbReference type="Pfam" id="PF25244"/>
    </source>
</evidence>
<sequence>MTRWKRQGFFSRKKALQYQKNSLLLSSRRKAEQIAEEHGFSSSSERAVERTEQEQSDSDIPEPDSGDINVSLNDIPNSRYDVSWREGRQVVELGVLADGLAGCAKCCIPLHLTHTVDILHCGLGAFLRVMCQNTTCKHKNIVPTGKRHGRIWDANTKLAAGMISLGMAKKIAGSGLDFSCLNLACKRNQDGIYALFTEKSLNCKFVRVTNSKRILDSVNEFFMSLNES</sequence>
<feature type="region of interest" description="Disordered" evidence="1">
    <location>
        <begin position="35"/>
        <end position="73"/>
    </location>
</feature>
<evidence type="ECO:0000313" key="3">
    <source>
        <dbReference type="Proteomes" id="UP000694844"/>
    </source>
</evidence>
<proteinExistence type="predicted"/>
<dbReference type="Proteomes" id="UP000694844">
    <property type="component" value="Chromosome 3"/>
</dbReference>
<keyword evidence="3" id="KW-1185">Reference proteome</keyword>
<protein>
    <submittedName>
        <fullName evidence="4">Uncharacterized protein LOC111126904 isoform X1</fullName>
    </submittedName>
</protein>
<dbReference type="InterPro" id="IPR057617">
    <property type="entry name" value="PML_C"/>
</dbReference>